<dbReference type="AlphaFoldDB" id="A0A0E3WXY5"/>
<reference evidence="1" key="1">
    <citation type="submission" date="2014-07" db="EMBL/GenBank/DDBJ databases">
        <title>Methanogenic archaea and the global carbon cycle.</title>
        <authorList>
            <person name="Henriksen J.R."/>
            <person name="Luke J."/>
            <person name="Reinhart S."/>
            <person name="Benedict M.N."/>
            <person name="Youngblut N.D."/>
            <person name="Metcalf M.E."/>
            <person name="Whitaker R.J."/>
            <person name="Metcalf W.W."/>
        </authorList>
    </citation>
    <scope>NUCLEOTIDE SEQUENCE [LARGE SCALE GENOMIC DNA]</scope>
    <source>
        <strain evidence="1">3</strain>
    </source>
</reference>
<evidence type="ECO:0000313" key="1">
    <source>
        <dbReference type="EMBL" id="AKB82979.1"/>
    </source>
</evidence>
<name>A0A0E3WXY5_METBA</name>
<proteinExistence type="predicted"/>
<organism evidence="1 2">
    <name type="scientific">Methanosarcina barkeri 3</name>
    <dbReference type="NCBI Taxonomy" id="1434107"/>
    <lineage>
        <taxon>Archaea</taxon>
        <taxon>Methanobacteriati</taxon>
        <taxon>Methanobacteriota</taxon>
        <taxon>Stenosarchaea group</taxon>
        <taxon>Methanomicrobia</taxon>
        <taxon>Methanosarcinales</taxon>
        <taxon>Methanosarcinaceae</taxon>
        <taxon>Methanosarcina</taxon>
    </lineage>
</organism>
<keyword evidence="2" id="KW-1185">Reference proteome</keyword>
<sequence>MSDFHLDISVVPKNIFEFIEIAADLSSLDDSKLSKESEEKLENYKKRQSHLTAMVKKVGITSKELKLTELGEKLYKIMYDDETLFYNILHYLLYTQYYFEKRNHASWVYNKFVDILYENREIDEMRISDFNENFALKIVNLAREELNQEGISFRGRSISPLISWVGSLNPSCINHENKKISFKLRNFCQPQLFLLAIDYAFKKRKAEYGSLILITDNTIADICKICLIDPESFDSCFDLCKKSFDFVDFSIGWEKHIRLNREPKIDDFI</sequence>
<dbReference type="EMBL" id="CP009517">
    <property type="protein sequence ID" value="AKB82979.1"/>
    <property type="molecule type" value="Genomic_DNA"/>
</dbReference>
<dbReference type="RefSeq" id="WP_048108639.1">
    <property type="nucleotide sequence ID" value="NZ_CP009517.1"/>
</dbReference>
<dbReference type="HOGENOM" id="CLU_1032935_0_0_2"/>
<dbReference type="PATRIC" id="fig|1434107.4.peg.3034"/>
<dbReference type="KEGG" id="mbak:MSBR3_2401"/>
<evidence type="ECO:0000313" key="2">
    <source>
        <dbReference type="Proteomes" id="UP000033066"/>
    </source>
</evidence>
<accession>A0A0E3WXY5</accession>
<gene>
    <name evidence="1" type="ORF">MSBR3_2401</name>
</gene>
<dbReference type="GeneID" id="24789996"/>
<dbReference type="Proteomes" id="UP000033066">
    <property type="component" value="Chromosome"/>
</dbReference>
<protein>
    <submittedName>
        <fullName evidence="1">Uncharacterized protein</fullName>
    </submittedName>
</protein>